<comment type="caution">
    <text evidence="2">The sequence shown here is derived from an EMBL/GenBank/DDBJ whole genome shotgun (WGS) entry which is preliminary data.</text>
</comment>
<organism evidence="2 3">
    <name type="scientific">Actinomyces denticolens</name>
    <dbReference type="NCBI Taxonomy" id="52767"/>
    <lineage>
        <taxon>Bacteria</taxon>
        <taxon>Bacillati</taxon>
        <taxon>Actinomycetota</taxon>
        <taxon>Actinomycetes</taxon>
        <taxon>Actinomycetales</taxon>
        <taxon>Actinomycetaceae</taxon>
        <taxon>Actinomyces</taxon>
    </lineage>
</organism>
<evidence type="ECO:0000256" key="1">
    <source>
        <dbReference type="SAM" id="Phobius"/>
    </source>
</evidence>
<accession>A0ABY1I7B8</accession>
<reference evidence="2 3" key="1">
    <citation type="submission" date="2016-11" db="EMBL/GenBank/DDBJ databases">
        <authorList>
            <person name="Varghese N."/>
            <person name="Submissions S."/>
        </authorList>
    </citation>
    <scope>NUCLEOTIDE SEQUENCE [LARGE SCALE GENOMIC DNA]</scope>
    <source>
        <strain evidence="2 3">PA</strain>
    </source>
</reference>
<evidence type="ECO:0000313" key="2">
    <source>
        <dbReference type="EMBL" id="SHI72479.1"/>
    </source>
</evidence>
<gene>
    <name evidence="2" type="ORF">SAMN05216246_104113</name>
</gene>
<keyword evidence="1" id="KW-0472">Membrane</keyword>
<keyword evidence="1" id="KW-1133">Transmembrane helix</keyword>
<proteinExistence type="predicted"/>
<name>A0ABY1I7B8_9ACTO</name>
<dbReference type="Proteomes" id="UP000184390">
    <property type="component" value="Unassembled WGS sequence"/>
</dbReference>
<feature type="transmembrane region" description="Helical" evidence="1">
    <location>
        <begin position="80"/>
        <end position="100"/>
    </location>
</feature>
<evidence type="ECO:0000313" key="3">
    <source>
        <dbReference type="Proteomes" id="UP000184390"/>
    </source>
</evidence>
<dbReference type="EMBL" id="FQYL01000004">
    <property type="protein sequence ID" value="SHI72479.1"/>
    <property type="molecule type" value="Genomic_DNA"/>
</dbReference>
<keyword evidence="1" id="KW-0812">Transmembrane</keyword>
<keyword evidence="3" id="KW-1185">Reference proteome</keyword>
<protein>
    <submittedName>
        <fullName evidence="2">Uncharacterized protein</fullName>
    </submittedName>
</protein>
<sequence>MGARGGYSRSFKYVAMNCLASIIAAASMLFLRMLTLADAQVRSSHGSGQAWCGNSYAYMIDSRVEKVFGIPHECVSQSRIAMAIIIAAAILVLIAERWLLRRFVSSKRRVSKESTAARTTA</sequence>